<name>A0A2H0KFD6_9BACT</name>
<reference evidence="3 4" key="1">
    <citation type="submission" date="2017-09" db="EMBL/GenBank/DDBJ databases">
        <title>Depth-based differentiation of microbial function through sediment-hosted aquifers and enrichment of novel symbionts in the deep terrestrial subsurface.</title>
        <authorList>
            <person name="Probst A.J."/>
            <person name="Ladd B."/>
            <person name="Jarett J.K."/>
            <person name="Geller-Mcgrath D.E."/>
            <person name="Sieber C.M."/>
            <person name="Emerson J.B."/>
            <person name="Anantharaman K."/>
            <person name="Thomas B.C."/>
            <person name="Malmstrom R."/>
            <person name="Stieglmeier M."/>
            <person name="Klingl A."/>
            <person name="Woyke T."/>
            <person name="Ryan C.M."/>
            <person name="Banfield J.F."/>
        </authorList>
    </citation>
    <scope>NUCLEOTIDE SEQUENCE [LARGE SCALE GENOMIC DNA]</scope>
    <source>
        <strain evidence="3">CG11_big_fil_rev_8_21_14_0_20_40_12</strain>
    </source>
</reference>
<dbReference type="InterPro" id="IPR011060">
    <property type="entry name" value="RibuloseP-bd_barrel"/>
</dbReference>
<accession>A0A2H0KFD6</accession>
<organism evidence="3 4">
    <name type="scientific">Candidatus Shapirobacteria bacterium CG11_big_fil_rev_8_21_14_0_20_40_12</name>
    <dbReference type="NCBI Taxonomy" id="1974889"/>
    <lineage>
        <taxon>Bacteria</taxon>
        <taxon>Candidatus Shapironibacteriota</taxon>
    </lineage>
</organism>
<dbReference type="AlphaFoldDB" id="A0A2H0KFD6"/>
<keyword evidence="2" id="KW-0413">Isomerase</keyword>
<proteinExistence type="predicted"/>
<dbReference type="PANTHER" id="PTHR11749">
    <property type="entry name" value="RIBULOSE-5-PHOSPHATE-3-EPIMERASE"/>
    <property type="match status" value="1"/>
</dbReference>
<dbReference type="EMBL" id="PCVI01000048">
    <property type="protein sequence ID" value="PIQ69978.1"/>
    <property type="molecule type" value="Genomic_DNA"/>
</dbReference>
<protein>
    <recommendedName>
        <fullName evidence="5">Ribulose-phosphate 3-epimerase</fullName>
    </recommendedName>
</protein>
<evidence type="ECO:0000256" key="1">
    <source>
        <dbReference type="ARBA" id="ARBA00022723"/>
    </source>
</evidence>
<dbReference type="InterPro" id="IPR000056">
    <property type="entry name" value="Ribul_P_3_epim-like"/>
</dbReference>
<dbReference type="InterPro" id="IPR013785">
    <property type="entry name" value="Aldolase_TIM"/>
</dbReference>
<sequence length="218" mass="23910">MNEIVPTILTSEIEDFSRKINSLRGVCPRVQIDIIDGKFAPAKTIDLSAIRDLIDLGDLKIDLHLMVEEPSGWISRCLELVPDRIIAQMEKMADPLGFVNEIIESGAQVGLALDLETPMKNYSEDIYLLADIVVLLGVKAGMGGQGFNPVVLEKIKKMRKILGDPPVGGGKIGVDGGLNGENIKLCQKAGANVFYVGTDFWQAENSEKRYNELLKLLD</sequence>
<keyword evidence="1" id="KW-0479">Metal-binding</keyword>
<dbReference type="Gene3D" id="3.20.20.70">
    <property type="entry name" value="Aldolase class I"/>
    <property type="match status" value="1"/>
</dbReference>
<dbReference type="GO" id="GO:0046872">
    <property type="term" value="F:metal ion binding"/>
    <property type="evidence" value="ECO:0007669"/>
    <property type="project" value="UniProtKB-KW"/>
</dbReference>
<evidence type="ECO:0000313" key="4">
    <source>
        <dbReference type="Proteomes" id="UP000231371"/>
    </source>
</evidence>
<gene>
    <name evidence="3" type="ORF">COV89_02930</name>
</gene>
<dbReference type="Pfam" id="PF00834">
    <property type="entry name" value="Ribul_P_3_epim"/>
    <property type="match status" value="1"/>
</dbReference>
<dbReference type="GO" id="GO:0005975">
    <property type="term" value="P:carbohydrate metabolic process"/>
    <property type="evidence" value="ECO:0007669"/>
    <property type="project" value="InterPro"/>
</dbReference>
<evidence type="ECO:0000256" key="2">
    <source>
        <dbReference type="ARBA" id="ARBA00023235"/>
    </source>
</evidence>
<dbReference type="GO" id="GO:0016857">
    <property type="term" value="F:racemase and epimerase activity, acting on carbohydrates and derivatives"/>
    <property type="evidence" value="ECO:0007669"/>
    <property type="project" value="InterPro"/>
</dbReference>
<dbReference type="SUPFAM" id="SSF51366">
    <property type="entry name" value="Ribulose-phoshate binding barrel"/>
    <property type="match status" value="1"/>
</dbReference>
<evidence type="ECO:0008006" key="5">
    <source>
        <dbReference type="Google" id="ProtNLM"/>
    </source>
</evidence>
<evidence type="ECO:0000313" key="3">
    <source>
        <dbReference type="EMBL" id="PIQ69978.1"/>
    </source>
</evidence>
<dbReference type="Proteomes" id="UP000231371">
    <property type="component" value="Unassembled WGS sequence"/>
</dbReference>
<comment type="caution">
    <text evidence="3">The sequence shown here is derived from an EMBL/GenBank/DDBJ whole genome shotgun (WGS) entry which is preliminary data.</text>
</comment>